<evidence type="ECO:0000313" key="2">
    <source>
        <dbReference type="Proteomes" id="UP001157134"/>
    </source>
</evidence>
<protein>
    <submittedName>
        <fullName evidence="1">Uncharacterized protein</fullName>
    </submittedName>
</protein>
<keyword evidence="2" id="KW-1185">Reference proteome</keyword>
<dbReference type="Proteomes" id="UP001157134">
    <property type="component" value="Unassembled WGS sequence"/>
</dbReference>
<reference evidence="1 2" key="1">
    <citation type="submission" date="2023-03" db="EMBL/GenBank/DDBJ databases">
        <title>Thalassotalea loyana LMG 22536T draft genome sequence.</title>
        <authorList>
            <person name="Sawabe T."/>
        </authorList>
    </citation>
    <scope>NUCLEOTIDE SEQUENCE [LARGE SCALE GENOMIC DNA]</scope>
    <source>
        <strain evidence="1 2">LMG 22536</strain>
    </source>
</reference>
<dbReference type="EMBL" id="BSSV01000002">
    <property type="protein sequence ID" value="GLX85083.1"/>
    <property type="molecule type" value="Genomic_DNA"/>
</dbReference>
<gene>
    <name evidence="1" type="ORF">tloyanaT_13350</name>
</gene>
<accession>A0ABQ6HAD8</accession>
<organism evidence="1 2">
    <name type="scientific">Thalassotalea loyana</name>
    <dbReference type="NCBI Taxonomy" id="280483"/>
    <lineage>
        <taxon>Bacteria</taxon>
        <taxon>Pseudomonadati</taxon>
        <taxon>Pseudomonadota</taxon>
        <taxon>Gammaproteobacteria</taxon>
        <taxon>Alteromonadales</taxon>
        <taxon>Colwelliaceae</taxon>
        <taxon>Thalassotalea</taxon>
    </lineage>
</organism>
<name>A0ABQ6HAD8_9GAMM</name>
<proteinExistence type="predicted"/>
<comment type="caution">
    <text evidence="1">The sequence shown here is derived from an EMBL/GenBank/DDBJ whole genome shotgun (WGS) entry which is preliminary data.</text>
</comment>
<sequence length="33" mass="3697">MRYSRLALAIMLELDNPQSVFYKGLPVIGGDND</sequence>
<evidence type="ECO:0000313" key="1">
    <source>
        <dbReference type="EMBL" id="GLX85083.1"/>
    </source>
</evidence>